<evidence type="ECO:0000256" key="3">
    <source>
        <dbReference type="ARBA" id="ARBA00022621"/>
    </source>
</evidence>
<accession>A0A9R1TIX5</accession>
<dbReference type="CTD" id="41930"/>
<dbReference type="GO" id="GO:0019825">
    <property type="term" value="F:oxygen binding"/>
    <property type="evidence" value="ECO:0007669"/>
    <property type="project" value="InterPro"/>
</dbReference>
<dbReference type="EMBL" id="GBYB01012888">
    <property type="protein sequence ID" value="JAG82655.1"/>
    <property type="molecule type" value="Transcribed_RNA"/>
</dbReference>
<reference evidence="9" key="1">
    <citation type="submission" date="2015-01" db="EMBL/GenBank/DDBJ databases">
        <title>Transcriptome Assembly of Fopius arisanus.</title>
        <authorList>
            <person name="Geib S."/>
        </authorList>
    </citation>
    <scope>NUCLEOTIDE SEQUENCE</scope>
</reference>
<proteinExistence type="inferred from homology"/>
<gene>
    <name evidence="9" type="primary">cygb2_1</name>
    <name evidence="8" type="synonym">cygb2_0</name>
    <name evidence="11 12" type="synonym">glob1</name>
    <name evidence="8" type="ORF">g.32134</name>
    <name evidence="9" type="ORF">g.32141</name>
</gene>
<evidence type="ECO:0000256" key="2">
    <source>
        <dbReference type="ARBA" id="ARBA00022617"/>
    </source>
</evidence>
<dbReference type="SUPFAM" id="SSF46458">
    <property type="entry name" value="Globin-like"/>
    <property type="match status" value="1"/>
</dbReference>
<dbReference type="GO" id="GO:0046872">
    <property type="term" value="F:metal ion binding"/>
    <property type="evidence" value="ECO:0007669"/>
    <property type="project" value="UniProtKB-KW"/>
</dbReference>
<dbReference type="InterPro" id="IPR000971">
    <property type="entry name" value="Globin"/>
</dbReference>
<dbReference type="InterPro" id="IPR009050">
    <property type="entry name" value="Globin-like_sf"/>
</dbReference>
<dbReference type="InterPro" id="IPR012292">
    <property type="entry name" value="Globin/Proto"/>
</dbReference>
<keyword evidence="3 6" id="KW-0561">Oxygen transport</keyword>
<dbReference type="GO" id="GO:0020037">
    <property type="term" value="F:heme binding"/>
    <property type="evidence" value="ECO:0007669"/>
    <property type="project" value="InterPro"/>
</dbReference>
<evidence type="ECO:0000256" key="1">
    <source>
        <dbReference type="ARBA" id="ARBA00022448"/>
    </source>
</evidence>
<comment type="similarity">
    <text evidence="6">Belongs to the globin family.</text>
</comment>
<dbReference type="PANTHER" id="PTHR47217:SF1">
    <property type="entry name" value="GLOBIN-LIKE PROTEIN"/>
    <property type="match status" value="1"/>
</dbReference>
<evidence type="ECO:0000256" key="5">
    <source>
        <dbReference type="ARBA" id="ARBA00023004"/>
    </source>
</evidence>
<organism evidence="9">
    <name type="scientific">Fopius arisanus</name>
    <dbReference type="NCBI Taxonomy" id="64838"/>
    <lineage>
        <taxon>Eukaryota</taxon>
        <taxon>Metazoa</taxon>
        <taxon>Ecdysozoa</taxon>
        <taxon>Arthropoda</taxon>
        <taxon>Hexapoda</taxon>
        <taxon>Insecta</taxon>
        <taxon>Pterygota</taxon>
        <taxon>Neoptera</taxon>
        <taxon>Endopterygota</taxon>
        <taxon>Hymenoptera</taxon>
        <taxon>Apocrita</taxon>
        <taxon>Ichneumonoidea</taxon>
        <taxon>Braconidae</taxon>
        <taxon>Opiinae</taxon>
        <taxon>Fopius</taxon>
    </lineage>
</organism>
<evidence type="ECO:0000313" key="10">
    <source>
        <dbReference type="Proteomes" id="UP000694866"/>
    </source>
</evidence>
<dbReference type="Pfam" id="PF00042">
    <property type="entry name" value="Globin"/>
    <property type="match status" value="1"/>
</dbReference>
<keyword evidence="5" id="KW-0408">Iron</keyword>
<name>A0A0C9QI71_9HYME</name>
<dbReference type="PRINTS" id="PR00188">
    <property type="entry name" value="PLANTGLOBIN"/>
</dbReference>
<dbReference type="Gene3D" id="1.10.490.10">
    <property type="entry name" value="Globins"/>
    <property type="match status" value="1"/>
</dbReference>
<keyword evidence="1 6" id="KW-0813">Transport</keyword>
<dbReference type="RefSeq" id="XP_011310263.1">
    <property type="nucleotide sequence ID" value="XM_011311961.1"/>
</dbReference>
<evidence type="ECO:0000313" key="11">
    <source>
        <dbReference type="RefSeq" id="XP_011310255.1"/>
    </source>
</evidence>
<dbReference type="GO" id="GO:0005344">
    <property type="term" value="F:oxygen carrier activity"/>
    <property type="evidence" value="ECO:0007669"/>
    <property type="project" value="UniProtKB-KW"/>
</dbReference>
<sequence length="173" mass="19550">MGTFWSKFWGQSGAPDIVDPSTGMTAREKRLVQNTWVIVSKDPVASGVAIMTLFFERYPEYQALFSAFRDVPREELPANKKFQAHCASIITALNSVIDALNDDGLLEATLVAIGERHRRRGQTTEHFLNLKQVIMDILRQALSSKFTEETEEAWKKTIEAAYTHIFNGLRVST</sequence>
<accession>A0A0C9QI71</accession>
<dbReference type="Proteomes" id="UP000694866">
    <property type="component" value="Unplaced"/>
</dbReference>
<dbReference type="EMBL" id="GBYB01014428">
    <property type="protein sequence ID" value="JAG84195.1"/>
    <property type="molecule type" value="Transcribed_RNA"/>
</dbReference>
<dbReference type="InterPro" id="IPR044399">
    <property type="entry name" value="Mb-like_M"/>
</dbReference>
<dbReference type="GeneID" id="105270788"/>
<evidence type="ECO:0000256" key="4">
    <source>
        <dbReference type="ARBA" id="ARBA00022723"/>
    </source>
</evidence>
<dbReference type="KEGG" id="fas:105270788"/>
<evidence type="ECO:0000313" key="9">
    <source>
        <dbReference type="EMBL" id="JAG84195.1"/>
    </source>
</evidence>
<evidence type="ECO:0000313" key="12">
    <source>
        <dbReference type="RefSeq" id="XP_011310263.1"/>
    </source>
</evidence>
<dbReference type="CDD" id="cd01040">
    <property type="entry name" value="Mb-like"/>
    <property type="match status" value="1"/>
</dbReference>
<dbReference type="AlphaFoldDB" id="A0A0C9QI71"/>
<dbReference type="PROSITE" id="PS01033">
    <property type="entry name" value="GLOBIN"/>
    <property type="match status" value="1"/>
</dbReference>
<evidence type="ECO:0000256" key="6">
    <source>
        <dbReference type="RuleBase" id="RU000356"/>
    </source>
</evidence>
<protein>
    <submittedName>
        <fullName evidence="8">Cygb2_0 protein</fullName>
    </submittedName>
    <submittedName>
        <fullName evidence="9">Cygb2_1 protein</fullName>
    </submittedName>
    <submittedName>
        <fullName evidence="11 12">Cytoglobin-2</fullName>
    </submittedName>
</protein>
<keyword evidence="2 6" id="KW-0349">Heme</keyword>
<reference evidence="11 12" key="2">
    <citation type="submission" date="2025-04" db="UniProtKB">
        <authorList>
            <consortium name="RefSeq"/>
        </authorList>
    </citation>
    <scope>IDENTIFICATION</scope>
    <source>
        <strain evidence="11 12">USDA-PBARC FA_bdor</strain>
        <tissue evidence="11 12">Whole organism</tissue>
    </source>
</reference>
<dbReference type="PANTHER" id="PTHR47217">
    <property type="entry name" value="GLOBIN-LIKE PROTEIN"/>
    <property type="match status" value="1"/>
</dbReference>
<evidence type="ECO:0000259" key="7">
    <source>
        <dbReference type="PROSITE" id="PS01033"/>
    </source>
</evidence>
<feature type="domain" description="Globin" evidence="7">
    <location>
        <begin position="23"/>
        <end position="170"/>
    </location>
</feature>
<dbReference type="RefSeq" id="XP_011310255.1">
    <property type="nucleotide sequence ID" value="XM_011311953.1"/>
</dbReference>
<evidence type="ECO:0000313" key="8">
    <source>
        <dbReference type="EMBL" id="JAG82655.1"/>
    </source>
</evidence>
<keyword evidence="10" id="KW-1185">Reference proteome</keyword>
<keyword evidence="4" id="KW-0479">Metal-binding</keyword>
<accession>A0A9R1TJZ5</accession>
<dbReference type="OrthoDB" id="436496at2759"/>